<proteinExistence type="predicted"/>
<protein>
    <submittedName>
        <fullName evidence="1">Uncharacterized protein</fullName>
    </submittedName>
</protein>
<organism evidence="1 2">
    <name type="scientific">Spartinivicinus poritis</name>
    <dbReference type="NCBI Taxonomy" id="2994640"/>
    <lineage>
        <taxon>Bacteria</taxon>
        <taxon>Pseudomonadati</taxon>
        <taxon>Pseudomonadota</taxon>
        <taxon>Gammaproteobacteria</taxon>
        <taxon>Oceanospirillales</taxon>
        <taxon>Zooshikellaceae</taxon>
        <taxon>Spartinivicinus</taxon>
    </lineage>
</organism>
<sequence>MPKDILGNTIFEGSPTSQLAKLKKIVIVSPPETREELKAVVDDYNKKYYLLKK</sequence>
<evidence type="ECO:0000313" key="2">
    <source>
        <dbReference type="Proteomes" id="UP001528823"/>
    </source>
</evidence>
<name>A0ABT5UB52_9GAMM</name>
<dbReference type="EMBL" id="JAPMOU010000014">
    <property type="protein sequence ID" value="MDE1462762.1"/>
    <property type="molecule type" value="Genomic_DNA"/>
</dbReference>
<evidence type="ECO:0000313" key="1">
    <source>
        <dbReference type="EMBL" id="MDE1462762.1"/>
    </source>
</evidence>
<reference evidence="1 2" key="1">
    <citation type="submission" date="2022-11" db="EMBL/GenBank/DDBJ databases">
        <title>Spartinivicinus poritis sp. nov., isolated from scleractinian coral Porites lutea.</title>
        <authorList>
            <person name="Zhang G."/>
            <person name="Cai L."/>
            <person name="Wei Q."/>
        </authorList>
    </citation>
    <scope>NUCLEOTIDE SEQUENCE [LARGE SCALE GENOMIC DNA]</scope>
    <source>
        <strain evidence="1 2">A2-2</strain>
    </source>
</reference>
<gene>
    <name evidence="1" type="ORF">ORQ98_12365</name>
</gene>
<dbReference type="RefSeq" id="WP_274689115.1">
    <property type="nucleotide sequence ID" value="NZ_JAPMOU010000014.1"/>
</dbReference>
<comment type="caution">
    <text evidence="1">The sequence shown here is derived from an EMBL/GenBank/DDBJ whole genome shotgun (WGS) entry which is preliminary data.</text>
</comment>
<keyword evidence="2" id="KW-1185">Reference proteome</keyword>
<accession>A0ABT5UB52</accession>
<dbReference type="Proteomes" id="UP001528823">
    <property type="component" value="Unassembled WGS sequence"/>
</dbReference>